<dbReference type="OrthoDB" id="3359404at2759"/>
<keyword evidence="1" id="KW-0175">Coiled coil</keyword>
<sequence>MLSRAVHSSTALKSARSTVPTFIPSLRARTRPAAQLLLTRRYATPPADPSTDPRFPHDPQQPLRTPKPRNATSEFYRNLIPSMLHCLALGSIVYYALETGYMYLSREKQAEDLGKKVEELERELAVARAGPVVVGSDGLKSSGKSWWKFW</sequence>
<proteinExistence type="predicted"/>
<organism evidence="3">
    <name type="scientific">Rhodotorula toruloides</name>
    <name type="common">Yeast</name>
    <name type="synonym">Rhodosporidium toruloides</name>
    <dbReference type="NCBI Taxonomy" id="5286"/>
    <lineage>
        <taxon>Eukaryota</taxon>
        <taxon>Fungi</taxon>
        <taxon>Dikarya</taxon>
        <taxon>Basidiomycota</taxon>
        <taxon>Pucciniomycotina</taxon>
        <taxon>Microbotryomycetes</taxon>
        <taxon>Sporidiobolales</taxon>
        <taxon>Sporidiobolaceae</taxon>
        <taxon>Rhodotorula</taxon>
    </lineage>
</organism>
<protein>
    <submittedName>
        <fullName evidence="3">RHTO0S10e06678g1_1</fullName>
    </submittedName>
</protein>
<feature type="region of interest" description="Disordered" evidence="2">
    <location>
        <begin position="43"/>
        <end position="70"/>
    </location>
</feature>
<reference evidence="3" key="1">
    <citation type="journal article" date="2014" name="Genome Announc.">
        <title>Draft genome sequence of Rhodosporidium toruloides CECT1137, an oleaginous yeast of biotechnological interest.</title>
        <authorList>
            <person name="Morin N."/>
            <person name="Calcas X."/>
            <person name="Devillers H."/>
            <person name="Durrens P."/>
            <person name="Sherman D.J."/>
            <person name="Nicaud J.-M."/>
            <person name="Neuveglise C."/>
        </authorList>
    </citation>
    <scope>NUCLEOTIDE SEQUENCE</scope>
    <source>
        <strain evidence="3">CECT1137</strain>
    </source>
</reference>
<gene>
    <name evidence="3" type="ORF">RHTO0S_10e06678g</name>
</gene>
<dbReference type="EMBL" id="LK052945">
    <property type="protein sequence ID" value="CDR45199.1"/>
    <property type="molecule type" value="Genomic_DNA"/>
</dbReference>
<evidence type="ECO:0000256" key="1">
    <source>
        <dbReference type="SAM" id="Coils"/>
    </source>
</evidence>
<evidence type="ECO:0000313" key="3">
    <source>
        <dbReference type="EMBL" id="CDR45199.1"/>
    </source>
</evidence>
<name>A0A061BE01_RHOTO</name>
<dbReference type="AlphaFoldDB" id="A0A061BE01"/>
<feature type="coiled-coil region" evidence="1">
    <location>
        <begin position="103"/>
        <end position="130"/>
    </location>
</feature>
<evidence type="ECO:0000256" key="2">
    <source>
        <dbReference type="SAM" id="MobiDB-lite"/>
    </source>
</evidence>
<accession>A0A061BE01</accession>